<dbReference type="EMBL" id="AZEC01000005">
    <property type="protein sequence ID" value="KRL13032.1"/>
    <property type="molecule type" value="Genomic_DNA"/>
</dbReference>
<evidence type="ECO:0008006" key="3">
    <source>
        <dbReference type="Google" id="ProtNLM"/>
    </source>
</evidence>
<dbReference type="Pfam" id="PF05595">
    <property type="entry name" value="DUF771"/>
    <property type="match status" value="1"/>
</dbReference>
<evidence type="ECO:0000313" key="1">
    <source>
        <dbReference type="EMBL" id="KRL13032.1"/>
    </source>
</evidence>
<dbReference type="STRING" id="1423792.FD09_GL002572"/>
<protein>
    <recommendedName>
        <fullName evidence="3">DUF771 domain-containing protein</fullName>
    </recommendedName>
</protein>
<keyword evidence="2" id="KW-1185">Reference proteome</keyword>
<dbReference type="PATRIC" id="fig|1423792.3.peg.2620"/>
<organism evidence="1 2">
    <name type="scientific">Schleiferilactobacillus perolens DSM 12744</name>
    <dbReference type="NCBI Taxonomy" id="1423792"/>
    <lineage>
        <taxon>Bacteria</taxon>
        <taxon>Bacillati</taxon>
        <taxon>Bacillota</taxon>
        <taxon>Bacilli</taxon>
        <taxon>Lactobacillales</taxon>
        <taxon>Lactobacillaceae</taxon>
        <taxon>Schleiferilactobacillus</taxon>
    </lineage>
</organism>
<evidence type="ECO:0000313" key="2">
    <source>
        <dbReference type="Proteomes" id="UP000051330"/>
    </source>
</evidence>
<gene>
    <name evidence="1" type="ORF">FD09_GL002572</name>
</gene>
<dbReference type="InterPro" id="IPR008489">
    <property type="entry name" value="DUF771"/>
</dbReference>
<sequence length="112" mass="13120">MTQSITITPTISIEIPADQVLISKAEYDRLVEQADTYRWWDSIDLAQRYHQKVTWFSDNIFQNPRFIGMLRGQSVMYPGSGVKGYRCDPVRFGKFMSDYFPEIAREASKERK</sequence>
<accession>A0A0R1N9H8</accession>
<dbReference type="AlphaFoldDB" id="A0A0R1N9H8"/>
<reference evidence="1 2" key="1">
    <citation type="journal article" date="2015" name="Genome Announc.">
        <title>Expanding the biotechnology potential of lactobacilli through comparative genomics of 213 strains and associated genera.</title>
        <authorList>
            <person name="Sun Z."/>
            <person name="Harris H.M."/>
            <person name="McCann A."/>
            <person name="Guo C."/>
            <person name="Argimon S."/>
            <person name="Zhang W."/>
            <person name="Yang X."/>
            <person name="Jeffery I.B."/>
            <person name="Cooney J.C."/>
            <person name="Kagawa T.F."/>
            <person name="Liu W."/>
            <person name="Song Y."/>
            <person name="Salvetti E."/>
            <person name="Wrobel A."/>
            <person name="Rasinkangas P."/>
            <person name="Parkhill J."/>
            <person name="Rea M.C."/>
            <person name="O'Sullivan O."/>
            <person name="Ritari J."/>
            <person name="Douillard F.P."/>
            <person name="Paul Ross R."/>
            <person name="Yang R."/>
            <person name="Briner A.E."/>
            <person name="Felis G.E."/>
            <person name="de Vos W.M."/>
            <person name="Barrangou R."/>
            <person name="Klaenhammer T.R."/>
            <person name="Caufield P.W."/>
            <person name="Cui Y."/>
            <person name="Zhang H."/>
            <person name="O'Toole P.W."/>
        </authorList>
    </citation>
    <scope>NUCLEOTIDE SEQUENCE [LARGE SCALE GENOMIC DNA]</scope>
    <source>
        <strain evidence="1 2">DSM 12744</strain>
    </source>
</reference>
<comment type="caution">
    <text evidence="1">The sequence shown here is derived from an EMBL/GenBank/DDBJ whole genome shotgun (WGS) entry which is preliminary data.</text>
</comment>
<name>A0A0R1N9H8_9LACO</name>
<proteinExistence type="predicted"/>
<dbReference type="Proteomes" id="UP000051330">
    <property type="component" value="Unassembled WGS sequence"/>
</dbReference>
<dbReference type="OrthoDB" id="2187161at2"/>
<dbReference type="RefSeq" id="WP_057819981.1">
    <property type="nucleotide sequence ID" value="NZ_AZEC01000005.1"/>
</dbReference>